<comment type="caution">
    <text evidence="2">The sequence shown here is derived from an EMBL/GenBank/DDBJ whole genome shotgun (WGS) entry which is preliminary data.</text>
</comment>
<dbReference type="Proteomes" id="UP000009170">
    <property type="component" value="Unassembled WGS sequence"/>
</dbReference>
<feature type="region of interest" description="Disordered" evidence="1">
    <location>
        <begin position="1"/>
        <end position="163"/>
    </location>
</feature>
<feature type="compositionally biased region" description="Acidic residues" evidence="1">
    <location>
        <begin position="96"/>
        <end position="121"/>
    </location>
</feature>
<proteinExistence type="predicted"/>
<protein>
    <submittedName>
        <fullName evidence="2">Unnamed product</fullName>
    </submittedName>
</protein>
<evidence type="ECO:0000313" key="2">
    <source>
        <dbReference type="EMBL" id="CEF99531.1"/>
    </source>
</evidence>
<organism evidence="2 3">
    <name type="scientific">Ostreococcus tauri</name>
    <name type="common">Marine green alga</name>
    <dbReference type="NCBI Taxonomy" id="70448"/>
    <lineage>
        <taxon>Eukaryota</taxon>
        <taxon>Viridiplantae</taxon>
        <taxon>Chlorophyta</taxon>
        <taxon>Mamiellophyceae</taxon>
        <taxon>Mamiellales</taxon>
        <taxon>Bathycoccaceae</taxon>
        <taxon>Ostreococcus</taxon>
    </lineage>
</organism>
<keyword evidence="3" id="KW-1185">Reference proteome</keyword>
<sequence>MGRRRRPRTGGDATATTSGGGGGDDDDDVNVARAGGRGDVDATATGATTIEGAAWDVDDDSEAWDVDVESDGLIAPRRGAEARRRAETTERPAETTDADVDEDLDVDEEDSDDGWNDDDGWDAGWGDRGRSRAIEDDARERETSAPSTSRLAALPTNNPASRAPWRARLPHFVPVRELAVGAFHEGEIVHVDYAAQFGGVKSGAKARPAARSEFASRASASSATVAAKPRWYTDDRGVKTFVDDRGVSRTGKAAYRASQKRVAAR</sequence>
<feature type="compositionally biased region" description="Polar residues" evidence="1">
    <location>
        <begin position="144"/>
        <end position="160"/>
    </location>
</feature>
<gene>
    <name evidence="2" type="ORF">OT_ostta11g00370</name>
</gene>
<dbReference type="GeneID" id="34946224"/>
<evidence type="ECO:0000313" key="3">
    <source>
        <dbReference type="Proteomes" id="UP000009170"/>
    </source>
</evidence>
<dbReference type="EMBL" id="CAID01000011">
    <property type="protein sequence ID" value="CEF99531.1"/>
    <property type="molecule type" value="Genomic_DNA"/>
</dbReference>
<dbReference type="RefSeq" id="XP_022839889.1">
    <property type="nucleotide sequence ID" value="XM_022982943.1"/>
</dbReference>
<dbReference type="InParanoid" id="A0A090M5R5"/>
<feature type="compositionally biased region" description="Basic and acidic residues" evidence="1">
    <location>
        <begin position="78"/>
        <end position="94"/>
    </location>
</feature>
<evidence type="ECO:0000256" key="1">
    <source>
        <dbReference type="SAM" id="MobiDB-lite"/>
    </source>
</evidence>
<dbReference type="KEGG" id="ota:OT_ostta11g00370"/>
<accession>A0A090M5R5</accession>
<name>A0A090M5R5_OSTTA</name>
<feature type="compositionally biased region" description="Basic and acidic residues" evidence="1">
    <location>
        <begin position="125"/>
        <end position="143"/>
    </location>
</feature>
<dbReference type="OrthoDB" id="10602599at2759"/>
<feature type="compositionally biased region" description="Low complexity" evidence="1">
    <location>
        <begin position="41"/>
        <end position="55"/>
    </location>
</feature>
<reference evidence="2 3" key="2">
    <citation type="journal article" date="2014" name="BMC Genomics">
        <title>An improved genome of the model marine alga Ostreococcus tauri unfolds by assessing Illumina de novo assemblies.</title>
        <authorList>
            <person name="Blanc-Mathieu R."/>
            <person name="Verhelst B."/>
            <person name="Derelle E."/>
            <person name="Rombauts S."/>
            <person name="Bouget F.Y."/>
            <person name="Carre I."/>
            <person name="Chateau A."/>
            <person name="Eyre-Walker A."/>
            <person name="Grimsley N."/>
            <person name="Moreau H."/>
            <person name="Piegu B."/>
            <person name="Rivals E."/>
            <person name="Schackwitz W."/>
            <person name="Van de Peer Y."/>
            <person name="Piganeau G."/>
        </authorList>
    </citation>
    <scope>NUCLEOTIDE SEQUENCE [LARGE SCALE GENOMIC DNA]</scope>
    <source>
        <strain evidence="3">OTTH 0595 / CCAP 157/2 / RCC745</strain>
    </source>
</reference>
<dbReference type="AlphaFoldDB" id="A0A090M5R5"/>
<reference evidence="3" key="1">
    <citation type="journal article" date="2006" name="Proc. Natl. Acad. Sci. U.S.A.">
        <title>Genome analysis of the smallest free-living eukaryote Ostreococcus tauri unveils many unique features.</title>
        <authorList>
            <person name="Derelle E."/>
            <person name="Ferraz C."/>
            <person name="Rombauts S."/>
            <person name="Rouze P."/>
            <person name="Worden A.Z."/>
            <person name="Robbens S."/>
            <person name="Partensky F."/>
            <person name="Degroeve S."/>
            <person name="Echeynie S."/>
            <person name="Cooke R."/>
            <person name="Saeys Y."/>
            <person name="Wuyts J."/>
            <person name="Jabbari K."/>
            <person name="Bowler C."/>
            <person name="Panaud O."/>
            <person name="Piegu B."/>
            <person name="Ball S.G."/>
            <person name="Ral J.-P."/>
            <person name="Bouget F.-Y."/>
            <person name="Piganeau G."/>
            <person name="De Baets B."/>
            <person name="Picard A."/>
            <person name="Delseny M."/>
            <person name="Demaille J."/>
            <person name="Van de Peer Y."/>
            <person name="Moreau H."/>
        </authorList>
    </citation>
    <scope>NUCLEOTIDE SEQUENCE [LARGE SCALE GENOMIC DNA]</scope>
    <source>
        <strain evidence="3">OTTH 0595 / CCAP 157/2 / RCC745</strain>
    </source>
</reference>
<feature type="compositionally biased region" description="Acidic residues" evidence="1">
    <location>
        <begin position="56"/>
        <end position="70"/>
    </location>
</feature>